<dbReference type="Proteomes" id="UP000503840">
    <property type="component" value="Unassembled WGS sequence"/>
</dbReference>
<protein>
    <recommendedName>
        <fullName evidence="1">Adenylate cyclase class-I N-terminal domain-containing protein</fullName>
    </recommendedName>
</protein>
<dbReference type="SUPFAM" id="SSF141571">
    <property type="entry name" value="Pentapeptide repeat-like"/>
    <property type="match status" value="1"/>
</dbReference>
<accession>A0A7J0BJW9</accession>
<dbReference type="InterPro" id="IPR000274">
    <property type="entry name" value="Adenylate_cyclase_1"/>
</dbReference>
<dbReference type="Pfam" id="PF00805">
    <property type="entry name" value="Pentapeptide"/>
    <property type="match status" value="1"/>
</dbReference>
<dbReference type="EMBL" id="BLVO01000013">
    <property type="protein sequence ID" value="GFM33425.1"/>
    <property type="molecule type" value="Genomic_DNA"/>
</dbReference>
<dbReference type="GO" id="GO:0004016">
    <property type="term" value="F:adenylate cyclase activity"/>
    <property type="evidence" value="ECO:0007669"/>
    <property type="project" value="InterPro"/>
</dbReference>
<comment type="caution">
    <text evidence="2">The sequence shown here is derived from an EMBL/GenBank/DDBJ whole genome shotgun (WGS) entry which is preliminary data.</text>
</comment>
<dbReference type="InterPro" id="IPR001646">
    <property type="entry name" value="5peptide_repeat"/>
</dbReference>
<evidence type="ECO:0000313" key="2">
    <source>
        <dbReference type="EMBL" id="GFM33425.1"/>
    </source>
</evidence>
<dbReference type="GO" id="GO:0006171">
    <property type="term" value="P:cAMP biosynthetic process"/>
    <property type="evidence" value="ECO:0007669"/>
    <property type="project" value="InterPro"/>
</dbReference>
<dbReference type="Pfam" id="PF01295">
    <property type="entry name" value="Adenylate_cycl"/>
    <property type="match status" value="1"/>
</dbReference>
<dbReference type="InterPro" id="IPR016024">
    <property type="entry name" value="ARM-type_fold"/>
</dbReference>
<evidence type="ECO:0000259" key="1">
    <source>
        <dbReference type="Pfam" id="PF12633"/>
    </source>
</evidence>
<keyword evidence="3" id="KW-1185">Reference proteome</keyword>
<feature type="domain" description="Adenylate cyclase class-I N-terminal" evidence="1">
    <location>
        <begin position="679"/>
        <end position="885"/>
    </location>
</feature>
<dbReference type="SUPFAM" id="SSF48371">
    <property type="entry name" value="ARM repeat"/>
    <property type="match status" value="1"/>
</dbReference>
<organism evidence="2 3">
    <name type="scientific">Desulfovibrio subterraneus</name>
    <dbReference type="NCBI Taxonomy" id="2718620"/>
    <lineage>
        <taxon>Bacteria</taxon>
        <taxon>Pseudomonadati</taxon>
        <taxon>Thermodesulfobacteriota</taxon>
        <taxon>Desulfovibrionia</taxon>
        <taxon>Desulfovibrionales</taxon>
        <taxon>Desulfovibrionaceae</taxon>
        <taxon>Desulfovibrio</taxon>
    </lineage>
</organism>
<dbReference type="Pfam" id="PF12633">
    <property type="entry name" value="Adenyl_cycl_N"/>
    <property type="match status" value="1"/>
</dbReference>
<reference evidence="2 3" key="1">
    <citation type="submission" date="2020-05" db="EMBL/GenBank/DDBJ databases">
        <title>Draft genome sequence of Desulfovibrio sp. strain HN2T.</title>
        <authorList>
            <person name="Ueno A."/>
            <person name="Tamazawa S."/>
            <person name="Tamamura S."/>
            <person name="Murakami T."/>
            <person name="Kiyama T."/>
            <person name="Inomata H."/>
            <person name="Amano Y."/>
            <person name="Miyakawa K."/>
            <person name="Tamaki H."/>
            <person name="Naganuma T."/>
            <person name="Kaneko K."/>
        </authorList>
    </citation>
    <scope>NUCLEOTIDE SEQUENCE [LARGE SCALE GENOMIC DNA]</scope>
    <source>
        <strain evidence="2 3">HN2</strain>
    </source>
</reference>
<dbReference type="RefSeq" id="WP_174405088.1">
    <property type="nucleotide sequence ID" value="NZ_BLVO01000013.1"/>
</dbReference>
<sequence>MQKQTDTLGNLLAALQNTHDLGALSPRDVSALLEEARNAVTVFEEKNGHAPAQAVPMALAVRNIAAQDASGSILVYCLRFWLSMPVACWNHAIQHLETAPQFNLCEPGLNSLPLYCKLLLVHEVLRNGIGTETQLGRWTQAFLDRSENWPFHEILQFMNTLYTAKRVLNLQMAERLAHLKIPQQCIALVESPVSDEMAKLAATALCIMEQPPSTATFTAITPRTGTAHIILLMQALRTNPPSPLPNPLLKALVKLACHEEPKVRKDALFTMVVLNVPNLINIFLLVMRKFTRDRNQFYPALLFLSPEQFSEFLSLMPPKLKQDALGYLLHLFMEGAADLVSHSLTSAAHLLKGLPADTAAELKRFVLSCHKKRYVEPLPSSVRPQRKPGGTANTRKREEATLFGKKKTTPEELFAKTISTPSAKAANNNFSGMRQLGQTIAGIEFPDTDFSGSVFERCIFEQCTFRRCDLSQSAFTDCTFLNCRFEQCTAGQILLDNCTISGCTLADTDASEADIYRSTFTRVLADRLILSSAHFHSSACNETRLSESVLWETSFTRAQIHASHFSLCDFTRASFFGSTLRGCTFRESTFNHNIFERTKAEHTFSWAGNYYGCIFRQTLCDEPHLLMSGEHRRFNDLMELAGTLPPAAVPRWCRTVEPLAEHVINTILQFRSVLRSRYHFLRRNNQRIDLTCSVLETQRAEFFLLLPLLLESRLFEKQFFPNYRWPVCTISGYAPTLETLRIARSLFCEQQAAPGQQTDPDALSQLLADQPAPTVTVDAIYTIGSVGSVAMTGDSDIDYWVSIDPATCTPDAIRMLGTKLDHISRWAQETFGLETTFFVMNREAVIRNDFGISDKESSGSAQALLLKEEFYRTALKVCGRDLAWWAMPSGAGTEFHAHRLQELTTLPFHSGDCFVDFGLVKAIPDEEYFGAALWQIVKAFKNPFKSVMKLGILEAYLSTPEKPLLCEEIKQHVVHGSRRLLKTDPYVTLMRALQEHYHASGNKEAAALLQTAFMAKLHPAGQGKAAENKLLQTLRTRAVNELYGSGALVGQQDFEKARELGDKLNTFFLKSYASLQQKLEARQIVARISPEDITRLGRKIFATFAPQQDKIGRLPFVNSMGRTIRELFFKKDSTPGRKKKWIAMGLPQGVASRREAFVEVRAENDPVCLMAWLVANGLYSPDMHVEVDMTLSPIAAQDVTSLLQGLYEFFPKSVLDTDAEETLQSEKIFKGYLVPNFALPRDTSTCKQLSVVYVTNWGEMFCSTLDIADSVQLAKSSRAYLARELPRKLTMETELICLIPYKSRTPRISTA</sequence>
<name>A0A7J0BJW9_9BACT</name>
<dbReference type="Gene3D" id="2.160.20.80">
    <property type="entry name" value="E3 ubiquitin-protein ligase SopA"/>
    <property type="match status" value="1"/>
</dbReference>
<evidence type="ECO:0000313" key="3">
    <source>
        <dbReference type="Proteomes" id="UP000503840"/>
    </source>
</evidence>
<dbReference type="Pfam" id="PF13599">
    <property type="entry name" value="Pentapeptide_4"/>
    <property type="match status" value="1"/>
</dbReference>
<dbReference type="PANTHER" id="PTHR38760">
    <property type="entry name" value="ADENYLATE CYCLASE"/>
    <property type="match status" value="1"/>
</dbReference>
<dbReference type="PANTHER" id="PTHR38760:SF1">
    <property type="entry name" value="ADENYLATE CYCLASE"/>
    <property type="match status" value="1"/>
</dbReference>
<dbReference type="InterPro" id="IPR024685">
    <property type="entry name" value="Adenylate_cyclase_1_N"/>
</dbReference>
<proteinExistence type="predicted"/>
<gene>
    <name evidence="2" type="ORF">DSM101010T_17900</name>
</gene>